<keyword evidence="4" id="KW-1185">Reference proteome</keyword>
<feature type="compositionally biased region" description="Polar residues" evidence="2">
    <location>
        <begin position="351"/>
        <end position="363"/>
    </location>
</feature>
<dbReference type="EMBL" id="CAEX01006829">
    <property type="protein sequence ID" value="CCD21021.1"/>
    <property type="molecule type" value="Genomic_DNA"/>
</dbReference>
<dbReference type="Proteomes" id="UP000009027">
    <property type="component" value="Unassembled WGS sequence"/>
</dbReference>
<keyword evidence="1" id="KW-0175">Coiled coil</keyword>
<name>F9WTX5_TRYVY</name>
<accession>F9WTX5</accession>
<evidence type="ECO:0000313" key="3">
    <source>
        <dbReference type="EMBL" id="CCD21021.1"/>
    </source>
</evidence>
<evidence type="ECO:0000313" key="4">
    <source>
        <dbReference type="Proteomes" id="UP000009027"/>
    </source>
</evidence>
<reference evidence="3 4" key="1">
    <citation type="journal article" date="2012" name="Proc. Natl. Acad. Sci. U.S.A.">
        <title>Antigenic diversity is generated by distinct evolutionary mechanisms in African trypanosome species.</title>
        <authorList>
            <person name="Jackson A.P."/>
            <person name="Berry A."/>
            <person name="Aslett M."/>
            <person name="Allison H.C."/>
            <person name="Burton P."/>
            <person name="Vavrova-Anderson J."/>
            <person name="Brown R."/>
            <person name="Browne H."/>
            <person name="Corton N."/>
            <person name="Hauser H."/>
            <person name="Gamble J."/>
            <person name="Gilderthorp R."/>
            <person name="Marcello L."/>
            <person name="McQuillan J."/>
            <person name="Otto T.D."/>
            <person name="Quail M.A."/>
            <person name="Sanders M.J."/>
            <person name="van Tonder A."/>
            <person name="Ginger M.L."/>
            <person name="Field M.C."/>
            <person name="Barry J.D."/>
            <person name="Hertz-Fowler C."/>
            <person name="Berriman M."/>
        </authorList>
    </citation>
    <scope>NUCLEOTIDE SEQUENCE</scope>
    <source>
        <strain evidence="3 4">Y486</strain>
    </source>
</reference>
<organism evidence="3 4">
    <name type="scientific">Trypanosoma vivax (strain Y486)</name>
    <dbReference type="NCBI Taxonomy" id="1055687"/>
    <lineage>
        <taxon>Eukaryota</taxon>
        <taxon>Discoba</taxon>
        <taxon>Euglenozoa</taxon>
        <taxon>Kinetoplastea</taxon>
        <taxon>Metakinetoplastina</taxon>
        <taxon>Trypanosomatida</taxon>
        <taxon>Trypanosomatidae</taxon>
        <taxon>Trypanosoma</taxon>
        <taxon>Duttonella</taxon>
    </lineage>
</organism>
<proteinExistence type="predicted"/>
<gene>
    <name evidence="3" type="ORF">TvY486_0039210</name>
</gene>
<sequence length="371" mass="41972">MNQECLFLRRELRLHGICFSYNSLDVEGSFASRLSAANVNDECSDETQLLQISSLQAELLLCRKRCRRFEVNQEELLTTLEHHVSQAEVSATNMAELRLDLAQLRLQFTQLQEEHSGLQDRFEDVNHSQLDELDRLRLQNDRLLCDLKEKSEKISAMEKEMRDAERSAKGRVNELLESLCIMEAQMGDLLKGAGSSVDSSESQQSDRVQGRALAARVSFLEQTSKRKEEEIQRLQDELLRKEDQLDQLEQRVTDSTQELDNAVKKVTHMESVVQRLQSAKDSLQEENRLLRAREVALTQHPSPSTAHVAELGALNQRPPRTGSAATVNMRTTRDNTAVVVPTALPSVSVGRRSTPTARTSGLTQARKRPRS</sequence>
<dbReference type="AlphaFoldDB" id="F9WTX5"/>
<protein>
    <recommendedName>
        <fullName evidence="5">NUP-1 protein</fullName>
    </recommendedName>
</protein>
<evidence type="ECO:0000256" key="2">
    <source>
        <dbReference type="SAM" id="MobiDB-lite"/>
    </source>
</evidence>
<evidence type="ECO:0008006" key="5">
    <source>
        <dbReference type="Google" id="ProtNLM"/>
    </source>
</evidence>
<feature type="coiled-coil region" evidence="1">
    <location>
        <begin position="217"/>
        <end position="293"/>
    </location>
</feature>
<feature type="coiled-coil region" evidence="1">
    <location>
        <begin position="94"/>
        <end position="167"/>
    </location>
</feature>
<evidence type="ECO:0000256" key="1">
    <source>
        <dbReference type="SAM" id="Coils"/>
    </source>
</evidence>
<feature type="region of interest" description="Disordered" evidence="2">
    <location>
        <begin position="346"/>
        <end position="371"/>
    </location>
</feature>